<dbReference type="Pfam" id="PF09335">
    <property type="entry name" value="VTT_dom"/>
    <property type="match status" value="1"/>
</dbReference>
<keyword evidence="2" id="KW-1003">Cell membrane</keyword>
<keyword evidence="3 6" id="KW-0812">Transmembrane</keyword>
<keyword evidence="5 6" id="KW-0472">Membrane</keyword>
<dbReference type="PANTHER" id="PTHR30353:SF0">
    <property type="entry name" value="TRANSMEMBRANE PROTEIN"/>
    <property type="match status" value="1"/>
</dbReference>
<evidence type="ECO:0000256" key="2">
    <source>
        <dbReference type="ARBA" id="ARBA00022475"/>
    </source>
</evidence>
<evidence type="ECO:0000259" key="7">
    <source>
        <dbReference type="Pfam" id="PF09335"/>
    </source>
</evidence>
<comment type="caution">
    <text evidence="8">The sequence shown here is derived from an EMBL/GenBank/DDBJ whole genome shotgun (WGS) entry which is preliminary data.</text>
</comment>
<dbReference type="InterPro" id="IPR032816">
    <property type="entry name" value="VTT_dom"/>
</dbReference>
<name>A0A094Q9P0_9ZZZZ</name>
<proteinExistence type="predicted"/>
<dbReference type="PANTHER" id="PTHR30353">
    <property type="entry name" value="INNER MEMBRANE PROTEIN DEDA-RELATED"/>
    <property type="match status" value="1"/>
</dbReference>
<feature type="transmembrane region" description="Helical" evidence="6">
    <location>
        <begin position="60"/>
        <end position="82"/>
    </location>
</feature>
<evidence type="ECO:0000256" key="1">
    <source>
        <dbReference type="ARBA" id="ARBA00004651"/>
    </source>
</evidence>
<evidence type="ECO:0000256" key="5">
    <source>
        <dbReference type="ARBA" id="ARBA00023136"/>
    </source>
</evidence>
<organism evidence="8">
    <name type="scientific">freshwater metagenome</name>
    <dbReference type="NCBI Taxonomy" id="449393"/>
    <lineage>
        <taxon>unclassified sequences</taxon>
        <taxon>metagenomes</taxon>
        <taxon>ecological metagenomes</taxon>
    </lineage>
</organism>
<feature type="transmembrane region" description="Helical" evidence="6">
    <location>
        <begin position="17"/>
        <end position="40"/>
    </location>
</feature>
<dbReference type="InterPro" id="IPR032818">
    <property type="entry name" value="DedA-like"/>
</dbReference>
<keyword evidence="4 6" id="KW-1133">Transmembrane helix</keyword>
<protein>
    <recommendedName>
        <fullName evidence="7">VTT domain-containing protein</fullName>
    </recommendedName>
</protein>
<feature type="transmembrane region" description="Helical" evidence="6">
    <location>
        <begin position="145"/>
        <end position="167"/>
    </location>
</feature>
<reference evidence="8" key="1">
    <citation type="submission" date="2014-06" db="EMBL/GenBank/DDBJ databases">
        <title>Key roles for freshwater Actinobacteria revealed by deep metagenomic sequencing.</title>
        <authorList>
            <person name="Ghai R."/>
            <person name="Mizuno C.M."/>
            <person name="Picazo A."/>
            <person name="Camacho A."/>
            <person name="Rodriguez-Valera F."/>
        </authorList>
    </citation>
    <scope>NUCLEOTIDE SEQUENCE</scope>
</reference>
<evidence type="ECO:0000256" key="3">
    <source>
        <dbReference type="ARBA" id="ARBA00022692"/>
    </source>
</evidence>
<dbReference type="EMBL" id="JNSL01000024">
    <property type="protein sequence ID" value="KGA20122.1"/>
    <property type="molecule type" value="Genomic_DNA"/>
</dbReference>
<sequence>MTISDWVQQYLGTSAPFFIYVLLGAIVFIETGILIAFFIPGDSILFAAGFIAASRDDTNIVILVTVIVVAAFFGDQVGFVLGRKYGRNYLSKSDRPSIQKMIKRAEDFYEKYGWTAVVLARFYPWIRTFMPPIAGLGKMNYYKFLSANIVGALLWGAGITTLGYYAASIPALDNSSKQIAGFFIILTIAITIKNYLKAKRR</sequence>
<accession>A0A094Q9P0</accession>
<feature type="transmembrane region" description="Helical" evidence="6">
    <location>
        <begin position="179"/>
        <end position="196"/>
    </location>
</feature>
<dbReference type="GO" id="GO:0005886">
    <property type="term" value="C:plasma membrane"/>
    <property type="evidence" value="ECO:0007669"/>
    <property type="project" value="UniProtKB-SubCell"/>
</dbReference>
<feature type="domain" description="VTT" evidence="7">
    <location>
        <begin position="39"/>
        <end position="164"/>
    </location>
</feature>
<gene>
    <name evidence="8" type="ORF">GM51_5720</name>
</gene>
<comment type="subcellular location">
    <subcellularLocation>
        <location evidence="1">Cell membrane</location>
        <topology evidence="1">Multi-pass membrane protein</topology>
    </subcellularLocation>
</comment>
<evidence type="ECO:0000313" key="8">
    <source>
        <dbReference type="EMBL" id="KGA20122.1"/>
    </source>
</evidence>
<evidence type="ECO:0000256" key="4">
    <source>
        <dbReference type="ARBA" id="ARBA00022989"/>
    </source>
</evidence>
<dbReference type="AlphaFoldDB" id="A0A094Q9P0"/>
<evidence type="ECO:0000256" key="6">
    <source>
        <dbReference type="SAM" id="Phobius"/>
    </source>
</evidence>